<evidence type="ECO:0000313" key="2">
    <source>
        <dbReference type="Proteomes" id="UP000255050"/>
    </source>
</evidence>
<proteinExistence type="predicted"/>
<accession>A0A7H4LTG1</accession>
<gene>
    <name evidence="1" type="ORF">NCTC11694_00578</name>
</gene>
<comment type="caution">
    <text evidence="1">The sequence shown here is derived from an EMBL/GenBank/DDBJ whole genome shotgun (WGS) entry which is preliminary data.</text>
</comment>
<name>A0A7H4LTG1_9ENTR</name>
<dbReference type="AlphaFoldDB" id="A0A7H4LTG1"/>
<sequence length="150" mass="15638">MAKPGAFCDAMVTRKNGIPTLINSAGVNSGAIQEGATMLKLICDVVTSPLNPATALPVSRAATTAKRGSQALHSNHTANILPHNSRLACRLAKACMPKCSNMPASIAAASEWGIIFMSRANMPVMPQSTIKALAKIKTPTAWESVTPAGR</sequence>
<dbReference type="Proteomes" id="UP000255050">
    <property type="component" value="Unassembled WGS sequence"/>
</dbReference>
<protein>
    <submittedName>
        <fullName evidence="1">Uncharacterized protein</fullName>
    </submittedName>
</protein>
<evidence type="ECO:0000313" key="1">
    <source>
        <dbReference type="EMBL" id="STR39437.1"/>
    </source>
</evidence>
<reference evidence="1 2" key="1">
    <citation type="submission" date="2018-06" db="EMBL/GenBank/DDBJ databases">
        <authorList>
            <consortium name="Pathogen Informatics"/>
            <person name="Doyle S."/>
        </authorList>
    </citation>
    <scope>NUCLEOTIDE SEQUENCE [LARGE SCALE GENOMIC DNA]</scope>
    <source>
        <strain evidence="1 2">NCTC11694</strain>
    </source>
</reference>
<dbReference type="EMBL" id="UGJR01000002">
    <property type="protein sequence ID" value="STR39437.1"/>
    <property type="molecule type" value="Genomic_DNA"/>
</dbReference>
<organism evidence="1 2">
    <name type="scientific">Klebsiella michiganensis</name>
    <dbReference type="NCBI Taxonomy" id="1134687"/>
    <lineage>
        <taxon>Bacteria</taxon>
        <taxon>Pseudomonadati</taxon>
        <taxon>Pseudomonadota</taxon>
        <taxon>Gammaproteobacteria</taxon>
        <taxon>Enterobacterales</taxon>
        <taxon>Enterobacteriaceae</taxon>
        <taxon>Klebsiella/Raoultella group</taxon>
        <taxon>Klebsiella</taxon>
    </lineage>
</organism>